<keyword evidence="2" id="KW-0645">Protease</keyword>
<evidence type="ECO:0000256" key="1">
    <source>
        <dbReference type="ARBA" id="ARBA00010134"/>
    </source>
</evidence>
<dbReference type="InterPro" id="IPR011600">
    <property type="entry name" value="Pept_C14_caspase"/>
</dbReference>
<dbReference type="InterPro" id="IPR015917">
    <property type="entry name" value="Pept_C14A"/>
</dbReference>
<dbReference type="PROSITE" id="PS01122">
    <property type="entry name" value="CASPASE_CYS"/>
    <property type="match status" value="1"/>
</dbReference>
<evidence type="ECO:0000256" key="6">
    <source>
        <dbReference type="ARBA" id="ARBA00023145"/>
    </source>
</evidence>
<reference evidence="10 11" key="1">
    <citation type="journal article" date="2017" name="PLoS Biol.">
        <title>The sea cucumber genome provides insights into morphological evolution and visceral regeneration.</title>
        <authorList>
            <person name="Zhang X."/>
            <person name="Sun L."/>
            <person name="Yuan J."/>
            <person name="Sun Y."/>
            <person name="Gao Y."/>
            <person name="Zhang L."/>
            <person name="Li S."/>
            <person name="Dai H."/>
            <person name="Hamel J.F."/>
            <person name="Liu C."/>
            <person name="Yu Y."/>
            <person name="Liu S."/>
            <person name="Lin W."/>
            <person name="Guo K."/>
            <person name="Jin S."/>
            <person name="Xu P."/>
            <person name="Storey K.B."/>
            <person name="Huan P."/>
            <person name="Zhang T."/>
            <person name="Zhou Y."/>
            <person name="Zhang J."/>
            <person name="Lin C."/>
            <person name="Li X."/>
            <person name="Xing L."/>
            <person name="Huo D."/>
            <person name="Sun M."/>
            <person name="Wang L."/>
            <person name="Mercier A."/>
            <person name="Li F."/>
            <person name="Yang H."/>
            <person name="Xiang J."/>
        </authorList>
    </citation>
    <scope>NUCLEOTIDE SEQUENCE [LARGE SCALE GENOMIC DNA]</scope>
    <source>
        <strain evidence="10">Shaxun</strain>
        <tissue evidence="10">Muscle</tissue>
    </source>
</reference>
<dbReference type="AlphaFoldDB" id="A0A2G8KHI3"/>
<dbReference type="InterPro" id="IPR029030">
    <property type="entry name" value="Caspase-like_dom_sf"/>
</dbReference>
<evidence type="ECO:0000256" key="3">
    <source>
        <dbReference type="ARBA" id="ARBA00022703"/>
    </source>
</evidence>
<dbReference type="GO" id="GO:0004197">
    <property type="term" value="F:cysteine-type endopeptidase activity"/>
    <property type="evidence" value="ECO:0007669"/>
    <property type="project" value="InterPro"/>
</dbReference>
<dbReference type="STRING" id="307972.A0A2G8KHI3"/>
<dbReference type="InterPro" id="IPR016129">
    <property type="entry name" value="Caspase_his_AS"/>
</dbReference>
<evidence type="ECO:0000313" key="10">
    <source>
        <dbReference type="EMBL" id="PIK47457.1"/>
    </source>
</evidence>
<dbReference type="OrthoDB" id="6116485at2759"/>
<evidence type="ECO:0000259" key="9">
    <source>
        <dbReference type="PROSITE" id="PS50208"/>
    </source>
</evidence>
<dbReference type="InterPro" id="IPR033139">
    <property type="entry name" value="Caspase_cys_AS"/>
</dbReference>
<dbReference type="EMBL" id="MRZV01000579">
    <property type="protein sequence ID" value="PIK47457.1"/>
    <property type="molecule type" value="Genomic_DNA"/>
</dbReference>
<evidence type="ECO:0000256" key="4">
    <source>
        <dbReference type="ARBA" id="ARBA00022801"/>
    </source>
</evidence>
<dbReference type="InterPro" id="IPR002138">
    <property type="entry name" value="Pept_C14_p10"/>
</dbReference>
<feature type="non-terminal residue" evidence="10">
    <location>
        <position position="1"/>
    </location>
</feature>
<sequence length="303" mass="34676">SRGNTTHIWLSCALRYPDNMAEADIQDDEYNHEEIHYIAGVRVRPKYPVNKAEADILQDDDSPISDLRYEMDDTKKDHLFIFNNDYFQESPRRTGTEADKLSLSTTFKRFGFKIHVYEDCIASRIHETLIRASKMDHSNTNCFVCVFLTHGDDGIIYGSDCESLRLKEDVFDTFRADKCRSLIGKPKIFIIQACRGLQADSQVQTGGAPNGYDMRESGAKVTIPTEADFLICYSSSEGHCSIRHSKRGSWFIQDLTRVLNEVGGQTDFIQMLTIVNRLVSERTIEGVILTWKEQNRCRVFSRS</sequence>
<organism evidence="10 11">
    <name type="scientific">Stichopus japonicus</name>
    <name type="common">Sea cucumber</name>
    <dbReference type="NCBI Taxonomy" id="307972"/>
    <lineage>
        <taxon>Eukaryota</taxon>
        <taxon>Metazoa</taxon>
        <taxon>Echinodermata</taxon>
        <taxon>Eleutherozoa</taxon>
        <taxon>Echinozoa</taxon>
        <taxon>Holothuroidea</taxon>
        <taxon>Aspidochirotacea</taxon>
        <taxon>Aspidochirotida</taxon>
        <taxon>Stichopodidae</taxon>
        <taxon>Apostichopus</taxon>
    </lineage>
</organism>
<dbReference type="Proteomes" id="UP000230750">
    <property type="component" value="Unassembled WGS sequence"/>
</dbReference>
<keyword evidence="3" id="KW-0053">Apoptosis</keyword>
<dbReference type="SMART" id="SM00115">
    <property type="entry name" value="CASc"/>
    <property type="match status" value="1"/>
</dbReference>
<keyword evidence="11" id="KW-1185">Reference proteome</keyword>
<dbReference type="PROSITE" id="PS50208">
    <property type="entry name" value="CASPASE_P20"/>
    <property type="match status" value="1"/>
</dbReference>
<dbReference type="Pfam" id="PF00656">
    <property type="entry name" value="Peptidase_C14"/>
    <property type="match status" value="1"/>
</dbReference>
<dbReference type="Gene3D" id="3.40.50.1460">
    <property type="match status" value="1"/>
</dbReference>
<dbReference type="PANTHER" id="PTHR48169:SF7">
    <property type="entry name" value="CASPASE 10"/>
    <property type="match status" value="1"/>
</dbReference>
<dbReference type="CDD" id="cd00032">
    <property type="entry name" value="CASc"/>
    <property type="match status" value="1"/>
</dbReference>
<keyword evidence="4" id="KW-0378">Hydrolase</keyword>
<feature type="domain" description="Caspase family p10" evidence="8">
    <location>
        <begin position="219"/>
        <end position="281"/>
    </location>
</feature>
<dbReference type="SUPFAM" id="SSF52129">
    <property type="entry name" value="Caspase-like"/>
    <property type="match status" value="1"/>
</dbReference>
<dbReference type="PRINTS" id="PR00376">
    <property type="entry name" value="IL1BCENZYME"/>
</dbReference>
<dbReference type="InterPro" id="IPR001309">
    <property type="entry name" value="Pept_C14_p20"/>
</dbReference>
<comment type="caution">
    <text evidence="10">The sequence shown here is derived from an EMBL/GenBank/DDBJ whole genome shotgun (WGS) entry which is preliminary data.</text>
</comment>
<proteinExistence type="inferred from homology"/>
<comment type="similarity">
    <text evidence="1 7">Belongs to the peptidase C14A family.</text>
</comment>
<dbReference type="PROSITE" id="PS01121">
    <property type="entry name" value="CASPASE_HIS"/>
    <property type="match status" value="1"/>
</dbReference>
<dbReference type="GO" id="GO:0051604">
    <property type="term" value="P:protein maturation"/>
    <property type="evidence" value="ECO:0007669"/>
    <property type="project" value="UniProtKB-ARBA"/>
</dbReference>
<dbReference type="PROSITE" id="PS50207">
    <property type="entry name" value="CASPASE_P10"/>
    <property type="match status" value="1"/>
</dbReference>
<gene>
    <name evidence="10" type="ORF">BSL78_15677</name>
</gene>
<dbReference type="GO" id="GO:0043067">
    <property type="term" value="P:regulation of programmed cell death"/>
    <property type="evidence" value="ECO:0007669"/>
    <property type="project" value="UniProtKB-ARBA"/>
</dbReference>
<evidence type="ECO:0000313" key="11">
    <source>
        <dbReference type="Proteomes" id="UP000230750"/>
    </source>
</evidence>
<feature type="domain" description="Caspase family p20" evidence="9">
    <location>
        <begin position="75"/>
        <end position="198"/>
    </location>
</feature>
<name>A0A2G8KHI3_STIJA</name>
<dbReference type="GO" id="GO:0006915">
    <property type="term" value="P:apoptotic process"/>
    <property type="evidence" value="ECO:0007669"/>
    <property type="project" value="UniProtKB-KW"/>
</dbReference>
<evidence type="ECO:0000256" key="7">
    <source>
        <dbReference type="RuleBase" id="RU003971"/>
    </source>
</evidence>
<evidence type="ECO:0000256" key="2">
    <source>
        <dbReference type="ARBA" id="ARBA00022670"/>
    </source>
</evidence>
<dbReference type="GO" id="GO:0006508">
    <property type="term" value="P:proteolysis"/>
    <property type="evidence" value="ECO:0007669"/>
    <property type="project" value="UniProtKB-KW"/>
</dbReference>
<keyword evidence="5" id="KW-0788">Thiol protease</keyword>
<accession>A0A2G8KHI3</accession>
<protein>
    <submittedName>
        <fullName evidence="10">Putative caspase-6-like</fullName>
    </submittedName>
</protein>
<evidence type="ECO:0000256" key="5">
    <source>
        <dbReference type="ARBA" id="ARBA00022807"/>
    </source>
</evidence>
<keyword evidence="6" id="KW-0865">Zymogen</keyword>
<evidence type="ECO:0000259" key="8">
    <source>
        <dbReference type="PROSITE" id="PS50207"/>
    </source>
</evidence>
<dbReference type="GO" id="GO:0005737">
    <property type="term" value="C:cytoplasm"/>
    <property type="evidence" value="ECO:0007669"/>
    <property type="project" value="UniProtKB-ARBA"/>
</dbReference>
<dbReference type="PANTHER" id="PTHR48169">
    <property type="entry name" value="DED DOMAIN-CONTAINING PROTEIN"/>
    <property type="match status" value="1"/>
</dbReference>